<evidence type="ECO:0000313" key="25">
    <source>
        <dbReference type="Proteomes" id="UP000254720"/>
    </source>
</evidence>
<evidence type="ECO:0000259" key="22">
    <source>
        <dbReference type="PROSITE" id="PS50999"/>
    </source>
</evidence>
<comment type="function">
    <text evidence="14 18">Subunits I and II form the functional core of the enzyme complex. Electrons originating in cytochrome c are transferred via heme a and Cu(A) to the binuclear center formed by heme a3 and Cu(B).</text>
</comment>
<evidence type="ECO:0000256" key="4">
    <source>
        <dbReference type="ARBA" id="ARBA00022617"/>
    </source>
</evidence>
<evidence type="ECO:0000256" key="19">
    <source>
        <dbReference type="SAM" id="Phobius"/>
    </source>
</evidence>
<organism evidence="24 25">
    <name type="scientific">Aquicella lusitana</name>
    <dbReference type="NCBI Taxonomy" id="254246"/>
    <lineage>
        <taxon>Bacteria</taxon>
        <taxon>Pseudomonadati</taxon>
        <taxon>Pseudomonadota</taxon>
        <taxon>Gammaproteobacteria</taxon>
        <taxon>Legionellales</taxon>
        <taxon>Coxiellaceae</taxon>
        <taxon>Aquicella</taxon>
    </lineage>
</organism>
<comment type="caution">
    <text evidence="24">The sequence shown here is derived from an EMBL/GenBank/DDBJ whole genome shotgun (WGS) entry which is preliminary data.</text>
</comment>
<dbReference type="Pfam" id="PF13442">
    <property type="entry name" value="Cytochrome_CBB3"/>
    <property type="match status" value="1"/>
</dbReference>
<evidence type="ECO:0000256" key="14">
    <source>
        <dbReference type="ARBA" id="ARBA00024688"/>
    </source>
</evidence>
<evidence type="ECO:0000256" key="6">
    <source>
        <dbReference type="ARBA" id="ARBA00022692"/>
    </source>
</evidence>
<evidence type="ECO:0000256" key="12">
    <source>
        <dbReference type="ARBA" id="ARBA00023008"/>
    </source>
</evidence>
<name>A0A370GHT3_9COXI</name>
<dbReference type="SUPFAM" id="SSF81464">
    <property type="entry name" value="Cytochrome c oxidase subunit II-like, transmembrane region"/>
    <property type="match status" value="1"/>
</dbReference>
<feature type="signal peptide" evidence="20">
    <location>
        <begin position="1"/>
        <end position="23"/>
    </location>
</feature>
<dbReference type="SUPFAM" id="SSF46626">
    <property type="entry name" value="Cytochrome c"/>
    <property type="match status" value="1"/>
</dbReference>
<evidence type="ECO:0000256" key="10">
    <source>
        <dbReference type="ARBA" id="ARBA00022989"/>
    </source>
</evidence>
<keyword evidence="3 17" id="KW-0813">Transport</keyword>
<dbReference type="OrthoDB" id="9781261at2"/>
<dbReference type="PROSITE" id="PS51007">
    <property type="entry name" value="CYTC"/>
    <property type="match status" value="1"/>
</dbReference>
<evidence type="ECO:0000256" key="20">
    <source>
        <dbReference type="SAM" id="SignalP"/>
    </source>
</evidence>
<proteinExistence type="inferred from homology"/>
<evidence type="ECO:0000259" key="21">
    <source>
        <dbReference type="PROSITE" id="PS50857"/>
    </source>
</evidence>
<dbReference type="InterPro" id="IPR045187">
    <property type="entry name" value="CcO_II"/>
</dbReference>
<evidence type="ECO:0000313" key="24">
    <source>
        <dbReference type="EMBL" id="RDI43355.1"/>
    </source>
</evidence>
<dbReference type="InterPro" id="IPR001505">
    <property type="entry name" value="Copper_CuA"/>
</dbReference>
<dbReference type="Proteomes" id="UP000254720">
    <property type="component" value="Unassembled WGS sequence"/>
</dbReference>
<dbReference type="InterPro" id="IPR008972">
    <property type="entry name" value="Cupredoxin"/>
</dbReference>
<evidence type="ECO:0000256" key="1">
    <source>
        <dbReference type="ARBA" id="ARBA00004141"/>
    </source>
</evidence>
<dbReference type="EC" id="7.1.1.9" evidence="18"/>
<dbReference type="Gene3D" id="1.10.287.90">
    <property type="match status" value="1"/>
</dbReference>
<dbReference type="InterPro" id="IPR002429">
    <property type="entry name" value="CcO_II-like_C"/>
</dbReference>
<dbReference type="GO" id="GO:0005507">
    <property type="term" value="F:copper ion binding"/>
    <property type="evidence" value="ECO:0007669"/>
    <property type="project" value="InterPro"/>
</dbReference>
<dbReference type="PROSITE" id="PS50999">
    <property type="entry name" value="COX2_TM"/>
    <property type="match status" value="1"/>
</dbReference>
<keyword evidence="8" id="KW-1278">Translocase</keyword>
<keyword evidence="7 16" id="KW-0479">Metal-binding</keyword>
<dbReference type="PANTHER" id="PTHR22888">
    <property type="entry name" value="CYTOCHROME C OXIDASE, SUBUNIT II"/>
    <property type="match status" value="1"/>
</dbReference>
<evidence type="ECO:0000256" key="18">
    <source>
        <dbReference type="RuleBase" id="RU004024"/>
    </source>
</evidence>
<evidence type="ECO:0000256" key="16">
    <source>
        <dbReference type="PROSITE-ProRule" id="PRU00433"/>
    </source>
</evidence>
<comment type="similarity">
    <text evidence="2 17">Belongs to the cytochrome c oxidase subunit 2 family.</text>
</comment>
<evidence type="ECO:0000256" key="11">
    <source>
        <dbReference type="ARBA" id="ARBA00023004"/>
    </source>
</evidence>
<keyword evidence="20" id="KW-0732">Signal</keyword>
<dbReference type="Pfam" id="PF00116">
    <property type="entry name" value="COX2"/>
    <property type="match status" value="1"/>
</dbReference>
<dbReference type="EMBL" id="QQAX01000011">
    <property type="protein sequence ID" value="RDI43355.1"/>
    <property type="molecule type" value="Genomic_DNA"/>
</dbReference>
<dbReference type="GO" id="GO:0042773">
    <property type="term" value="P:ATP synthesis coupled electron transport"/>
    <property type="evidence" value="ECO:0007669"/>
    <property type="project" value="TreeGrafter"/>
</dbReference>
<keyword evidence="10 19" id="KW-1133">Transmembrane helix</keyword>
<feature type="domain" description="Cytochrome oxidase subunit II copper A binding" evidence="21">
    <location>
        <begin position="117"/>
        <end position="254"/>
    </location>
</feature>
<dbReference type="PROSITE" id="PS00078">
    <property type="entry name" value="COX2"/>
    <property type="match status" value="1"/>
</dbReference>
<evidence type="ECO:0000256" key="17">
    <source>
        <dbReference type="RuleBase" id="RU000456"/>
    </source>
</evidence>
<dbReference type="InterPro" id="IPR011759">
    <property type="entry name" value="Cyt_c_oxidase_su2_TM_dom"/>
</dbReference>
<dbReference type="RefSeq" id="WP_114834391.1">
    <property type="nucleotide sequence ID" value="NZ_LR699114.1"/>
</dbReference>
<feature type="transmembrane region" description="Helical" evidence="19">
    <location>
        <begin position="88"/>
        <end position="112"/>
    </location>
</feature>
<evidence type="ECO:0000256" key="8">
    <source>
        <dbReference type="ARBA" id="ARBA00022967"/>
    </source>
</evidence>
<evidence type="ECO:0000256" key="2">
    <source>
        <dbReference type="ARBA" id="ARBA00007866"/>
    </source>
</evidence>
<dbReference type="Pfam" id="PF02790">
    <property type="entry name" value="COX2_TM"/>
    <property type="match status" value="1"/>
</dbReference>
<dbReference type="NCBIfam" id="TIGR02866">
    <property type="entry name" value="CoxB"/>
    <property type="match status" value="1"/>
</dbReference>
<comment type="subcellular location">
    <subcellularLocation>
        <location evidence="17">Cell membrane</location>
        <topology evidence="17">Multi-pass membrane protein</topology>
    </subcellularLocation>
    <subcellularLocation>
        <location evidence="1">Membrane</location>
        <topology evidence="1">Multi-pass membrane protein</topology>
    </subcellularLocation>
</comment>
<feature type="chain" id="PRO_5017052353" description="Cytochrome c oxidase subunit 2" evidence="20">
    <location>
        <begin position="24"/>
        <end position="385"/>
    </location>
</feature>
<dbReference type="PRINTS" id="PR01166">
    <property type="entry name" value="CYCOXIDASEII"/>
</dbReference>
<keyword evidence="25" id="KW-1185">Reference proteome</keyword>
<keyword evidence="11 16" id="KW-0408">Iron</keyword>
<sequence>MPNRIGRLILLSCLSLLTSPVYADYQLNMPYGVSPISHEIYDLHMAAFYICCVIAVVVFSVLIYSLIRFRKSKGAQAAQFKGNLLVEVIWTIIPFLILVGLAYPATVVLAHIHDTEKSALTIKITGYQWKWKYEYLDNGIRYFSYLSTTLDQIENRAPKNKWFLLEVDKPLVVPVNTKVKLLITSDDVIHSWWVPELGVKQDAIPGFINENWVYITQPGEYRGQCGELCGINHGFMPIVVKAVSETDFAAWLQTEEKRMLIQNQQAALKVLPETELLSMGKDEYLKNCAMCHLPNGEGMKTSFPALKYSRVVNAPVDETIAYVLHGVPGTPMQAFGKILDDQTMAAIITYIRQSWGNDRINKTRGYPTTVQPKEVKEVRQLVGIQ</sequence>
<gene>
    <name evidence="24" type="ORF">C8D86_11111</name>
</gene>
<dbReference type="PANTHER" id="PTHR22888:SF9">
    <property type="entry name" value="CYTOCHROME C OXIDASE SUBUNIT 2"/>
    <property type="match status" value="1"/>
</dbReference>
<dbReference type="GO" id="GO:0005886">
    <property type="term" value="C:plasma membrane"/>
    <property type="evidence" value="ECO:0007669"/>
    <property type="project" value="UniProtKB-SubCell"/>
</dbReference>
<evidence type="ECO:0000256" key="3">
    <source>
        <dbReference type="ARBA" id="ARBA00022448"/>
    </source>
</evidence>
<evidence type="ECO:0000256" key="7">
    <source>
        <dbReference type="ARBA" id="ARBA00022723"/>
    </source>
</evidence>
<evidence type="ECO:0000256" key="15">
    <source>
        <dbReference type="ARBA" id="ARBA00047816"/>
    </source>
</evidence>
<feature type="domain" description="Cytochrome c" evidence="23">
    <location>
        <begin position="275"/>
        <end position="355"/>
    </location>
</feature>
<protein>
    <recommendedName>
        <fullName evidence="18">Cytochrome c oxidase subunit 2</fullName>
        <ecNumber evidence="18">7.1.1.9</ecNumber>
    </recommendedName>
</protein>
<dbReference type="GO" id="GO:0016491">
    <property type="term" value="F:oxidoreductase activity"/>
    <property type="evidence" value="ECO:0007669"/>
    <property type="project" value="InterPro"/>
</dbReference>
<comment type="cofactor">
    <cofactor evidence="18">
        <name>Cu cation</name>
        <dbReference type="ChEBI" id="CHEBI:23378"/>
    </cofactor>
    <text evidence="18">Binds a copper A center.</text>
</comment>
<evidence type="ECO:0000256" key="5">
    <source>
        <dbReference type="ARBA" id="ARBA00022660"/>
    </source>
</evidence>
<keyword evidence="5 17" id="KW-0679">Respiratory chain</keyword>
<dbReference type="Gene3D" id="1.10.760.10">
    <property type="entry name" value="Cytochrome c-like domain"/>
    <property type="match status" value="1"/>
</dbReference>
<dbReference type="SUPFAM" id="SSF49503">
    <property type="entry name" value="Cupredoxins"/>
    <property type="match status" value="1"/>
</dbReference>
<dbReference type="InterPro" id="IPR036257">
    <property type="entry name" value="Cyt_c_oxidase_su2_TM_sf"/>
</dbReference>
<dbReference type="AlphaFoldDB" id="A0A370GHT3"/>
<evidence type="ECO:0000259" key="23">
    <source>
        <dbReference type="PROSITE" id="PS51007"/>
    </source>
</evidence>
<feature type="domain" description="Cytochrome oxidase subunit II transmembrane region profile" evidence="22">
    <location>
        <begin position="21"/>
        <end position="116"/>
    </location>
</feature>
<accession>A0A370GHT3</accession>
<keyword evidence="4 16" id="KW-0349">Heme</keyword>
<dbReference type="InterPro" id="IPR014222">
    <property type="entry name" value="Cyt_c_oxidase_su2"/>
</dbReference>
<keyword evidence="13 19" id="KW-0472">Membrane</keyword>
<dbReference type="InterPro" id="IPR009056">
    <property type="entry name" value="Cyt_c-like_dom"/>
</dbReference>
<keyword evidence="12 18" id="KW-0186">Copper</keyword>
<feature type="transmembrane region" description="Helical" evidence="19">
    <location>
        <begin position="47"/>
        <end position="67"/>
    </location>
</feature>
<evidence type="ECO:0000256" key="13">
    <source>
        <dbReference type="ARBA" id="ARBA00023136"/>
    </source>
</evidence>
<dbReference type="GO" id="GO:0004129">
    <property type="term" value="F:cytochrome-c oxidase activity"/>
    <property type="evidence" value="ECO:0007669"/>
    <property type="project" value="UniProtKB-EC"/>
</dbReference>
<evidence type="ECO:0000256" key="9">
    <source>
        <dbReference type="ARBA" id="ARBA00022982"/>
    </source>
</evidence>
<dbReference type="InterPro" id="IPR036909">
    <property type="entry name" value="Cyt_c-like_dom_sf"/>
</dbReference>
<comment type="catalytic activity">
    <reaction evidence="15 18">
        <text>4 Fe(II)-[cytochrome c] + O2 + 8 H(+)(in) = 4 Fe(III)-[cytochrome c] + 2 H2O + 4 H(+)(out)</text>
        <dbReference type="Rhea" id="RHEA:11436"/>
        <dbReference type="Rhea" id="RHEA-COMP:10350"/>
        <dbReference type="Rhea" id="RHEA-COMP:14399"/>
        <dbReference type="ChEBI" id="CHEBI:15377"/>
        <dbReference type="ChEBI" id="CHEBI:15378"/>
        <dbReference type="ChEBI" id="CHEBI:15379"/>
        <dbReference type="ChEBI" id="CHEBI:29033"/>
        <dbReference type="ChEBI" id="CHEBI:29034"/>
        <dbReference type="EC" id="7.1.1.9"/>
    </reaction>
</comment>
<dbReference type="PROSITE" id="PS50857">
    <property type="entry name" value="COX2_CUA"/>
    <property type="match status" value="1"/>
</dbReference>
<keyword evidence="9 17" id="KW-0249">Electron transport</keyword>
<dbReference type="GO" id="GO:0020037">
    <property type="term" value="F:heme binding"/>
    <property type="evidence" value="ECO:0007669"/>
    <property type="project" value="InterPro"/>
</dbReference>
<reference evidence="24 25" key="1">
    <citation type="submission" date="2018-07" db="EMBL/GenBank/DDBJ databases">
        <title>Genomic Encyclopedia of Type Strains, Phase IV (KMG-IV): sequencing the most valuable type-strain genomes for metagenomic binning, comparative biology and taxonomic classification.</title>
        <authorList>
            <person name="Goeker M."/>
        </authorList>
    </citation>
    <scope>NUCLEOTIDE SEQUENCE [LARGE SCALE GENOMIC DNA]</scope>
    <source>
        <strain evidence="24 25">DSM 16500</strain>
    </source>
</reference>
<dbReference type="Gene3D" id="2.60.40.420">
    <property type="entry name" value="Cupredoxins - blue copper proteins"/>
    <property type="match status" value="1"/>
</dbReference>
<keyword evidence="6 17" id="KW-0812">Transmembrane</keyword>